<evidence type="ECO:0000259" key="2">
    <source>
        <dbReference type="PROSITE" id="PS51186"/>
    </source>
</evidence>
<dbReference type="Gene3D" id="3.40.630.30">
    <property type="match status" value="1"/>
</dbReference>
<reference evidence="3 4" key="1">
    <citation type="submission" date="2018-03" db="EMBL/GenBank/DDBJ databases">
        <title>Bacillus urumqiensis sp. nov., a moderately haloalkaliphilic bacterium isolated from a salt lake.</title>
        <authorList>
            <person name="Zhao B."/>
            <person name="Liao Z."/>
        </authorList>
    </citation>
    <scope>NUCLEOTIDE SEQUENCE [LARGE SCALE GENOMIC DNA]</scope>
    <source>
        <strain evidence="3 4">BZ-SZ-XJ18</strain>
    </source>
</reference>
<organism evidence="3 4">
    <name type="scientific">Alkalicoccus urumqiensis</name>
    <name type="common">Bacillus urumqiensis</name>
    <dbReference type="NCBI Taxonomy" id="1548213"/>
    <lineage>
        <taxon>Bacteria</taxon>
        <taxon>Bacillati</taxon>
        <taxon>Bacillota</taxon>
        <taxon>Bacilli</taxon>
        <taxon>Bacillales</taxon>
        <taxon>Bacillaceae</taxon>
        <taxon>Alkalicoccus</taxon>
    </lineage>
</organism>
<evidence type="ECO:0000256" key="1">
    <source>
        <dbReference type="ARBA" id="ARBA00022679"/>
    </source>
</evidence>
<accession>A0A2P6MJE8</accession>
<proteinExistence type="predicted"/>
<dbReference type="EMBL" id="PVNS01000003">
    <property type="protein sequence ID" value="PRO66408.1"/>
    <property type="molecule type" value="Genomic_DNA"/>
</dbReference>
<dbReference type="InterPro" id="IPR050769">
    <property type="entry name" value="NAT_camello-type"/>
</dbReference>
<dbReference type="SUPFAM" id="SSF55729">
    <property type="entry name" value="Acyl-CoA N-acyltransferases (Nat)"/>
    <property type="match status" value="1"/>
</dbReference>
<evidence type="ECO:0000313" key="4">
    <source>
        <dbReference type="Proteomes" id="UP000243650"/>
    </source>
</evidence>
<keyword evidence="1 3" id="KW-0808">Transferase</keyword>
<dbReference type="OrthoDB" id="360261at2"/>
<dbReference type="PROSITE" id="PS51186">
    <property type="entry name" value="GNAT"/>
    <property type="match status" value="1"/>
</dbReference>
<dbReference type="Proteomes" id="UP000243650">
    <property type="component" value="Unassembled WGS sequence"/>
</dbReference>
<dbReference type="RefSeq" id="WP_105958047.1">
    <property type="nucleotide sequence ID" value="NZ_PVNS01000003.1"/>
</dbReference>
<sequence length="155" mass="17734">MTRADEKHIRRLAPEEWELCAPIRKGGENDELDAWFFQELLTGNRYTFVYVEEGRFLGEVSLVFRHEDPAYAIAGKRVYVSRMIVREDCRGRGIGGALLRFVTAYADSLGYTEMALGVDTANTAARALYEKHGFTTVLFRGEDEAGEYEKRLKRI</sequence>
<protein>
    <submittedName>
        <fullName evidence="3">GNAT family N-acetyltransferase</fullName>
    </submittedName>
</protein>
<dbReference type="GO" id="GO:0008080">
    <property type="term" value="F:N-acetyltransferase activity"/>
    <property type="evidence" value="ECO:0007669"/>
    <property type="project" value="InterPro"/>
</dbReference>
<keyword evidence="4" id="KW-1185">Reference proteome</keyword>
<dbReference type="PANTHER" id="PTHR13947:SF37">
    <property type="entry name" value="LD18367P"/>
    <property type="match status" value="1"/>
</dbReference>
<feature type="domain" description="N-acetyltransferase" evidence="2">
    <location>
        <begin position="7"/>
        <end position="153"/>
    </location>
</feature>
<gene>
    <name evidence="3" type="ORF">C6I21_03445</name>
</gene>
<evidence type="ECO:0000313" key="3">
    <source>
        <dbReference type="EMBL" id="PRO66408.1"/>
    </source>
</evidence>
<dbReference type="Pfam" id="PF00583">
    <property type="entry name" value="Acetyltransf_1"/>
    <property type="match status" value="1"/>
</dbReference>
<name>A0A2P6MJE8_ALKUR</name>
<dbReference type="PANTHER" id="PTHR13947">
    <property type="entry name" value="GNAT FAMILY N-ACETYLTRANSFERASE"/>
    <property type="match status" value="1"/>
</dbReference>
<comment type="caution">
    <text evidence="3">The sequence shown here is derived from an EMBL/GenBank/DDBJ whole genome shotgun (WGS) entry which is preliminary data.</text>
</comment>
<dbReference type="AlphaFoldDB" id="A0A2P6MJE8"/>
<dbReference type="InterPro" id="IPR016181">
    <property type="entry name" value="Acyl_CoA_acyltransferase"/>
</dbReference>
<dbReference type="CDD" id="cd04301">
    <property type="entry name" value="NAT_SF"/>
    <property type="match status" value="1"/>
</dbReference>
<dbReference type="InterPro" id="IPR000182">
    <property type="entry name" value="GNAT_dom"/>
</dbReference>